<accession>A0A6L2LVQ8</accession>
<reference evidence="1" key="1">
    <citation type="journal article" date="2019" name="Sci. Rep.">
        <title>Draft genome of Tanacetum cinerariifolium, the natural source of mosquito coil.</title>
        <authorList>
            <person name="Yamashiro T."/>
            <person name="Shiraishi A."/>
            <person name="Satake H."/>
            <person name="Nakayama K."/>
        </authorList>
    </citation>
    <scope>NUCLEOTIDE SEQUENCE</scope>
</reference>
<name>A0A6L2LVQ8_TANCI</name>
<dbReference type="EMBL" id="BKCJ010005131">
    <property type="protein sequence ID" value="GEU65067.1"/>
    <property type="molecule type" value="Genomic_DNA"/>
</dbReference>
<gene>
    <name evidence="1" type="ORF">Tci_037045</name>
</gene>
<proteinExistence type="predicted"/>
<comment type="caution">
    <text evidence="1">The sequence shown here is derived from an EMBL/GenBank/DDBJ whole genome shotgun (WGS) entry which is preliminary data.</text>
</comment>
<evidence type="ECO:0000313" key="1">
    <source>
        <dbReference type="EMBL" id="GEU65067.1"/>
    </source>
</evidence>
<protein>
    <submittedName>
        <fullName evidence="1">Uncharacterized protein</fullName>
    </submittedName>
</protein>
<organism evidence="1">
    <name type="scientific">Tanacetum cinerariifolium</name>
    <name type="common">Dalmatian daisy</name>
    <name type="synonym">Chrysanthemum cinerariifolium</name>
    <dbReference type="NCBI Taxonomy" id="118510"/>
    <lineage>
        <taxon>Eukaryota</taxon>
        <taxon>Viridiplantae</taxon>
        <taxon>Streptophyta</taxon>
        <taxon>Embryophyta</taxon>
        <taxon>Tracheophyta</taxon>
        <taxon>Spermatophyta</taxon>
        <taxon>Magnoliopsida</taxon>
        <taxon>eudicotyledons</taxon>
        <taxon>Gunneridae</taxon>
        <taxon>Pentapetalae</taxon>
        <taxon>asterids</taxon>
        <taxon>campanulids</taxon>
        <taxon>Asterales</taxon>
        <taxon>Asteraceae</taxon>
        <taxon>Asteroideae</taxon>
        <taxon>Anthemideae</taxon>
        <taxon>Anthemidinae</taxon>
        <taxon>Tanacetum</taxon>
    </lineage>
</organism>
<feature type="non-terminal residue" evidence="1">
    <location>
        <position position="1"/>
    </location>
</feature>
<sequence length="65" mass="7260">IGYNCGYLLKRRKVLVVPDDEVLHGTVTVVKEITFVNQVVKAVVDTEEDCTKNDGCSSKMVWDDS</sequence>
<dbReference type="AlphaFoldDB" id="A0A6L2LVQ8"/>